<dbReference type="PANTHER" id="PTHR11601:SF34">
    <property type="entry name" value="CYSTEINE DESULFURASE"/>
    <property type="match status" value="1"/>
</dbReference>
<dbReference type="GO" id="GO:1990221">
    <property type="term" value="C:L-cysteine desulfurase complex"/>
    <property type="evidence" value="ECO:0007669"/>
    <property type="project" value="UniProtKB-ARBA"/>
</dbReference>
<organism evidence="11 12">
    <name type="scientific">Raphidocelis subcapitata</name>
    <dbReference type="NCBI Taxonomy" id="307507"/>
    <lineage>
        <taxon>Eukaryota</taxon>
        <taxon>Viridiplantae</taxon>
        <taxon>Chlorophyta</taxon>
        <taxon>core chlorophytes</taxon>
        <taxon>Chlorophyceae</taxon>
        <taxon>CS clade</taxon>
        <taxon>Sphaeropleales</taxon>
        <taxon>Selenastraceae</taxon>
        <taxon>Raphidocelis</taxon>
    </lineage>
</organism>
<dbReference type="PROSITE" id="PS51257">
    <property type="entry name" value="PROKAR_LIPOPROTEIN"/>
    <property type="match status" value="1"/>
</dbReference>
<sequence length="458" mass="49588">MLRLLGGELARAAGARLASFPAASGSLSCARFFSAQPQPEEEEGGIEMKGIKLRGAPMYLDMQATTPLDPRVLDAMLPYMVDQFGNPHSRTHMYGWESEDAVEKARAQVASLIGADPKEIVFTSGATESNNMAIKGVAGFYKDKKRHIITTQTEHKCVLDSCRHLQQRGWDVTYLPVSKDGRLALSDLEAAMRPDTALVSVMAINNEIGVRQPLADIGAMCRARKVFFHTDAAQAVGKVPLNVGDAGIDLASISGHKLYGPKGVGALYVRRRPRVRLEAQMSGGGQERGLRSGTVPAPLVVGLGAACEVAQREMAADEAHVRRLEARLRGGITSRLQGVQLNGPEDLAHRYPGNVNLSFAYVEGESLIMGLKDIAVSSGSACTSASLEPSYVLRALGVEEDMAHTSIRFGLGRFTSEEEVDRAVEMTVAHVQKLRDMSPLWELVQEGVDLKSISWVQH</sequence>
<dbReference type="PROSITE" id="PS00595">
    <property type="entry name" value="AA_TRANSFER_CLASS_5"/>
    <property type="match status" value="1"/>
</dbReference>
<evidence type="ECO:0000313" key="12">
    <source>
        <dbReference type="Proteomes" id="UP000247498"/>
    </source>
</evidence>
<comment type="cofactor">
    <cofactor evidence="1 9">
        <name>pyridoxal 5'-phosphate</name>
        <dbReference type="ChEBI" id="CHEBI:597326"/>
    </cofactor>
</comment>
<dbReference type="GO" id="GO:0046872">
    <property type="term" value="F:metal ion binding"/>
    <property type="evidence" value="ECO:0007669"/>
    <property type="project" value="UniProtKB-KW"/>
</dbReference>
<evidence type="ECO:0000256" key="4">
    <source>
        <dbReference type="ARBA" id="ARBA00022679"/>
    </source>
</evidence>
<dbReference type="Proteomes" id="UP000247498">
    <property type="component" value="Unassembled WGS sequence"/>
</dbReference>
<comment type="similarity">
    <text evidence="2">Belongs to the class-V pyridoxal-phosphate-dependent aminotransferase family. NifS/IscS subfamily.</text>
</comment>
<dbReference type="GO" id="GO:0044571">
    <property type="term" value="P:[2Fe-2S] cluster assembly"/>
    <property type="evidence" value="ECO:0007669"/>
    <property type="project" value="InterPro"/>
</dbReference>
<dbReference type="InterPro" id="IPR015421">
    <property type="entry name" value="PyrdxlP-dep_Trfase_major"/>
</dbReference>
<name>A0A2V0PKC5_9CHLO</name>
<keyword evidence="8" id="KW-0411">Iron-sulfur</keyword>
<evidence type="ECO:0000256" key="8">
    <source>
        <dbReference type="ARBA" id="ARBA00023014"/>
    </source>
</evidence>
<gene>
    <name evidence="11" type="ORF">Rsub_12893</name>
</gene>
<dbReference type="GO" id="GO:0051536">
    <property type="term" value="F:iron-sulfur cluster binding"/>
    <property type="evidence" value="ECO:0007669"/>
    <property type="project" value="UniProtKB-KW"/>
</dbReference>
<dbReference type="FunFam" id="3.40.640.10:FF:000003">
    <property type="entry name" value="Cysteine desulfurase IscS"/>
    <property type="match status" value="1"/>
</dbReference>
<feature type="domain" description="Aminotransferase class V" evidence="10">
    <location>
        <begin position="58"/>
        <end position="422"/>
    </location>
</feature>
<dbReference type="NCBIfam" id="TIGR02006">
    <property type="entry name" value="IscS"/>
    <property type="match status" value="1"/>
</dbReference>
<reference evidence="11 12" key="1">
    <citation type="journal article" date="2018" name="Sci. Rep.">
        <title>Raphidocelis subcapitata (=Pseudokirchneriella subcapitata) provides an insight into genome evolution and environmental adaptations in the Sphaeropleales.</title>
        <authorList>
            <person name="Suzuki S."/>
            <person name="Yamaguchi H."/>
            <person name="Nakajima N."/>
            <person name="Kawachi M."/>
        </authorList>
    </citation>
    <scope>NUCLEOTIDE SEQUENCE [LARGE SCALE GENOMIC DNA]</scope>
    <source>
        <strain evidence="11 12">NIES-35</strain>
    </source>
</reference>
<dbReference type="Gene3D" id="3.90.1150.10">
    <property type="entry name" value="Aspartate Aminotransferase, domain 1"/>
    <property type="match status" value="1"/>
</dbReference>
<dbReference type="OrthoDB" id="10250117at2759"/>
<dbReference type="FunFam" id="3.90.1150.10:FF:000002">
    <property type="entry name" value="Cysteine desulfurase IscS"/>
    <property type="match status" value="1"/>
</dbReference>
<dbReference type="InterPro" id="IPR015422">
    <property type="entry name" value="PyrdxlP-dep_Trfase_small"/>
</dbReference>
<dbReference type="InterPro" id="IPR016454">
    <property type="entry name" value="Cysteine_dSase"/>
</dbReference>
<evidence type="ECO:0000256" key="6">
    <source>
        <dbReference type="ARBA" id="ARBA00022898"/>
    </source>
</evidence>
<dbReference type="AlphaFoldDB" id="A0A2V0PKC5"/>
<evidence type="ECO:0000256" key="3">
    <source>
        <dbReference type="ARBA" id="ARBA00012239"/>
    </source>
</evidence>
<accession>A0A2V0PKC5</accession>
<evidence type="ECO:0000256" key="5">
    <source>
        <dbReference type="ARBA" id="ARBA00022723"/>
    </source>
</evidence>
<keyword evidence="7" id="KW-0408">Iron</keyword>
<dbReference type="PANTHER" id="PTHR11601">
    <property type="entry name" value="CYSTEINE DESULFURYLASE FAMILY MEMBER"/>
    <property type="match status" value="1"/>
</dbReference>
<dbReference type="SUPFAM" id="SSF53383">
    <property type="entry name" value="PLP-dependent transferases"/>
    <property type="match status" value="1"/>
</dbReference>
<dbReference type="InterPro" id="IPR000192">
    <property type="entry name" value="Aminotrans_V_dom"/>
</dbReference>
<evidence type="ECO:0000259" key="10">
    <source>
        <dbReference type="Pfam" id="PF00266"/>
    </source>
</evidence>
<keyword evidence="5" id="KW-0479">Metal-binding</keyword>
<dbReference type="InParanoid" id="A0A2V0PKC5"/>
<dbReference type="GO" id="GO:0030170">
    <property type="term" value="F:pyridoxal phosphate binding"/>
    <property type="evidence" value="ECO:0007669"/>
    <property type="project" value="InterPro"/>
</dbReference>
<dbReference type="Gene3D" id="3.40.640.10">
    <property type="entry name" value="Type I PLP-dependent aspartate aminotransferase-like (Major domain)"/>
    <property type="match status" value="1"/>
</dbReference>
<evidence type="ECO:0000256" key="1">
    <source>
        <dbReference type="ARBA" id="ARBA00001933"/>
    </source>
</evidence>
<dbReference type="InterPro" id="IPR010240">
    <property type="entry name" value="Cys_deSase_IscS"/>
</dbReference>
<dbReference type="STRING" id="307507.A0A2V0PKC5"/>
<keyword evidence="6" id="KW-0663">Pyridoxal phosphate</keyword>
<dbReference type="NCBIfam" id="NF010611">
    <property type="entry name" value="PRK14012.1"/>
    <property type="match status" value="1"/>
</dbReference>
<keyword evidence="12" id="KW-1185">Reference proteome</keyword>
<dbReference type="EMBL" id="BDRX01000204">
    <property type="protein sequence ID" value="GBG00249.1"/>
    <property type="molecule type" value="Genomic_DNA"/>
</dbReference>
<comment type="caution">
    <text evidence="11">The sequence shown here is derived from an EMBL/GenBank/DDBJ whole genome shotgun (WGS) entry which is preliminary data.</text>
</comment>
<protein>
    <recommendedName>
        <fullName evidence="3">cysteine desulfurase</fullName>
        <ecNumber evidence="3">2.8.1.7</ecNumber>
    </recommendedName>
</protein>
<evidence type="ECO:0000256" key="7">
    <source>
        <dbReference type="ARBA" id="ARBA00023004"/>
    </source>
</evidence>
<dbReference type="Pfam" id="PF00266">
    <property type="entry name" value="Aminotran_5"/>
    <property type="match status" value="1"/>
</dbReference>
<dbReference type="GO" id="GO:0005739">
    <property type="term" value="C:mitochondrion"/>
    <property type="evidence" value="ECO:0007669"/>
    <property type="project" value="TreeGrafter"/>
</dbReference>
<dbReference type="InterPro" id="IPR020578">
    <property type="entry name" value="Aminotrans_V_PyrdxlP_BS"/>
</dbReference>
<dbReference type="EC" id="2.8.1.7" evidence="3"/>
<proteinExistence type="inferred from homology"/>
<evidence type="ECO:0000313" key="11">
    <source>
        <dbReference type="EMBL" id="GBG00249.1"/>
    </source>
</evidence>
<dbReference type="PIRSF" id="PIRSF005572">
    <property type="entry name" value="NifS"/>
    <property type="match status" value="1"/>
</dbReference>
<keyword evidence="4" id="KW-0808">Transferase</keyword>
<evidence type="ECO:0000256" key="2">
    <source>
        <dbReference type="ARBA" id="ARBA00006490"/>
    </source>
</evidence>
<evidence type="ECO:0000256" key="9">
    <source>
        <dbReference type="RuleBase" id="RU004504"/>
    </source>
</evidence>
<dbReference type="HAMAP" id="MF_00331">
    <property type="entry name" value="Cys_desulf_IscS"/>
    <property type="match status" value="1"/>
</dbReference>
<dbReference type="FunCoup" id="A0A2V0PKC5">
    <property type="interactions" value="1905"/>
</dbReference>
<dbReference type="InterPro" id="IPR015424">
    <property type="entry name" value="PyrdxlP-dep_Trfase"/>
</dbReference>
<dbReference type="GO" id="GO:0031071">
    <property type="term" value="F:cysteine desulfurase activity"/>
    <property type="evidence" value="ECO:0007669"/>
    <property type="project" value="UniProtKB-EC"/>
</dbReference>